<keyword evidence="9" id="KW-1185">Reference proteome</keyword>
<dbReference type="OrthoDB" id="4062651at2759"/>
<dbReference type="GO" id="GO:0005829">
    <property type="term" value="C:cytosol"/>
    <property type="evidence" value="ECO:0007669"/>
    <property type="project" value="TreeGrafter"/>
</dbReference>
<dbReference type="Proteomes" id="UP000094336">
    <property type="component" value="Unassembled WGS sequence"/>
</dbReference>
<name>A0A1E3QXP8_9ASCO</name>
<dbReference type="STRING" id="984486.A0A1E3QXP8"/>
<dbReference type="GO" id="GO:0010506">
    <property type="term" value="P:regulation of autophagy"/>
    <property type="evidence" value="ECO:0007669"/>
    <property type="project" value="InterPro"/>
</dbReference>
<dbReference type="InterPro" id="IPR000719">
    <property type="entry name" value="Prot_kinase_dom"/>
</dbReference>
<evidence type="ECO:0000256" key="5">
    <source>
        <dbReference type="ARBA" id="ARBA00022840"/>
    </source>
</evidence>
<feature type="region of interest" description="Disordered" evidence="6">
    <location>
        <begin position="55"/>
        <end position="84"/>
    </location>
</feature>
<feature type="compositionally biased region" description="Polar residues" evidence="6">
    <location>
        <begin position="838"/>
        <end position="855"/>
    </location>
</feature>
<dbReference type="PROSITE" id="PS50011">
    <property type="entry name" value="PROTEIN_KINASE_DOM"/>
    <property type="match status" value="1"/>
</dbReference>
<feature type="region of interest" description="Disordered" evidence="6">
    <location>
        <begin position="941"/>
        <end position="986"/>
    </location>
</feature>
<dbReference type="InterPro" id="IPR011009">
    <property type="entry name" value="Kinase-like_dom_sf"/>
</dbReference>
<feature type="region of interest" description="Disordered" evidence="6">
    <location>
        <begin position="1159"/>
        <end position="1179"/>
    </location>
</feature>
<dbReference type="PANTHER" id="PTHR24348:SF22">
    <property type="entry name" value="NON-SPECIFIC SERINE_THREONINE PROTEIN KINASE"/>
    <property type="match status" value="1"/>
</dbReference>
<dbReference type="GO" id="GO:0005524">
    <property type="term" value="F:ATP binding"/>
    <property type="evidence" value="ECO:0007669"/>
    <property type="project" value="UniProtKB-KW"/>
</dbReference>
<feature type="region of interest" description="Disordered" evidence="6">
    <location>
        <begin position="744"/>
        <end position="765"/>
    </location>
</feature>
<dbReference type="SUPFAM" id="SSF56112">
    <property type="entry name" value="Protein kinase-like (PK-like)"/>
    <property type="match status" value="1"/>
</dbReference>
<evidence type="ECO:0000313" key="8">
    <source>
        <dbReference type="EMBL" id="ODQ81842.1"/>
    </source>
</evidence>
<feature type="region of interest" description="Disordered" evidence="6">
    <location>
        <begin position="431"/>
        <end position="518"/>
    </location>
</feature>
<organism evidence="8 9">
    <name type="scientific">Babjeviella inositovora NRRL Y-12698</name>
    <dbReference type="NCBI Taxonomy" id="984486"/>
    <lineage>
        <taxon>Eukaryota</taxon>
        <taxon>Fungi</taxon>
        <taxon>Dikarya</taxon>
        <taxon>Ascomycota</taxon>
        <taxon>Saccharomycotina</taxon>
        <taxon>Pichiomycetes</taxon>
        <taxon>Serinales incertae sedis</taxon>
        <taxon>Babjeviella</taxon>
    </lineage>
</organism>
<dbReference type="PANTHER" id="PTHR24348">
    <property type="entry name" value="SERINE/THREONINE-PROTEIN KINASE UNC-51-RELATED"/>
    <property type="match status" value="1"/>
</dbReference>
<dbReference type="GO" id="GO:0005776">
    <property type="term" value="C:autophagosome"/>
    <property type="evidence" value="ECO:0007669"/>
    <property type="project" value="TreeGrafter"/>
</dbReference>
<feature type="compositionally biased region" description="Low complexity" evidence="6">
    <location>
        <begin position="499"/>
        <end position="518"/>
    </location>
</feature>
<dbReference type="GO" id="GO:0004674">
    <property type="term" value="F:protein serine/threonine kinase activity"/>
    <property type="evidence" value="ECO:0007669"/>
    <property type="project" value="UniProtKB-EC"/>
</dbReference>
<evidence type="ECO:0000256" key="3">
    <source>
        <dbReference type="ARBA" id="ARBA00022741"/>
    </source>
</evidence>
<evidence type="ECO:0000259" key="7">
    <source>
        <dbReference type="PROSITE" id="PS50011"/>
    </source>
</evidence>
<keyword evidence="4" id="KW-0418">Kinase</keyword>
<feature type="compositionally biased region" description="Basic residues" evidence="6">
    <location>
        <begin position="440"/>
        <end position="452"/>
    </location>
</feature>
<dbReference type="SMART" id="SM00220">
    <property type="entry name" value="S_TKc"/>
    <property type="match status" value="1"/>
</dbReference>
<dbReference type="GO" id="GO:0000407">
    <property type="term" value="C:phagophore assembly site"/>
    <property type="evidence" value="ECO:0007669"/>
    <property type="project" value="TreeGrafter"/>
</dbReference>
<feature type="domain" description="Protein kinase" evidence="7">
    <location>
        <begin position="18"/>
        <end position="307"/>
    </location>
</feature>
<feature type="compositionally biased region" description="Basic and acidic residues" evidence="6">
    <location>
        <begin position="60"/>
        <end position="73"/>
    </location>
</feature>
<dbReference type="InterPro" id="IPR008271">
    <property type="entry name" value="Ser/Thr_kinase_AS"/>
</dbReference>
<protein>
    <recommendedName>
        <fullName evidence="1">non-specific serine/threonine protein kinase</fullName>
        <ecNumber evidence="1">2.7.11.1</ecNumber>
    </recommendedName>
</protein>
<evidence type="ECO:0000256" key="4">
    <source>
        <dbReference type="ARBA" id="ARBA00022777"/>
    </source>
</evidence>
<dbReference type="RefSeq" id="XP_018987170.1">
    <property type="nucleotide sequence ID" value="XM_019132439.1"/>
</dbReference>
<keyword evidence="3" id="KW-0547">Nucleotide-binding</keyword>
<dbReference type="Pfam" id="PF00069">
    <property type="entry name" value="Pkinase"/>
    <property type="match status" value="1"/>
</dbReference>
<keyword evidence="5" id="KW-0067">ATP-binding</keyword>
<gene>
    <name evidence="8" type="ORF">BABINDRAFT_6484</name>
</gene>
<evidence type="ECO:0000256" key="1">
    <source>
        <dbReference type="ARBA" id="ARBA00012513"/>
    </source>
</evidence>
<dbReference type="EC" id="2.7.11.1" evidence="1"/>
<proteinExistence type="predicted"/>
<sequence length="1294" mass="144473">MLTEYKNYKAGGLLRGQYRKVSNISEGSYGIVTLAQDAKHDNRLVAVKYITENPNLSSRDATKPKEDGSDGSRKQTNTSNKTRHYSYVLREAKHEIEILKIIGDKHPNITALYDHFDAYIVLEYCARGDLYEAIRLDVGPSATSDVIDVMCQLMDGIEFVHSHNIFHRDIKPENILISDDWTVKLTDWGLATTQKMCTDFDIGSERYMAPELFDDTNLEEYDASKVDIWALGVCMLNVVFHKNPFQAANASDKSFVLFSANRDFLFDMFANMSYDMFGVLRYSLTLDPENRDLASMRTELLHVENFTIDHEMSEIEDNVFTDLSAPLMTQGDASGDTHLAVPPNESQPIEMATSPVAKFIRNSRKPLAIPSTRPTGVYRPNINNPYPSKGININNGNNYNLQDHFTPKSVFNRYMDKIDQNKETVAGVPNSFVKPFKQPRNWKRRPWNRNRKANNTGNTSYSGSYNGNTSGFSTVNVKDGARRREWFPGETSGRRSSHSHSNSYSNSHSSRRSSQCRPSNFVNVQSLVPRESNPHARRASLGIIYPPSSSGKYVPPNLRSPLLNVTGPIEEDKPHHDYDLDDEVFLLEDDFEASANELSSHLGQTSLNGGSGMPIYGDKYARTQEYHHEAHGEPYFQSISSTLMGSHHDGAINLHVFRSDDKDSVFKKPNGVVKKIPDFDRERPHSSALHELLRFNANHRFNGRHQTQAFLGATSPPRNGAMPLIQIPHAVPTVSLNSERNLYIPPNRRQSHSAASNTRPGLGETAAGKLTSLADHGSGVTTPEFSRPVSFLPTIHSEVASPTSTSVPIKSTSWFKFHKSWDEYDDDDDDDDGRVSPSFGSKKQAIPSNASISSDTNDSVTLFDELWSELAPGSQTRLPSSLIPDLISRFETYLGISQGDLLSENAALEIQTFCQENGELMLSKDDFATLTGNRINFRMLEENPFGSSSPSPMSSPCPSPTKRSKGPSHLRSQSTPDLHSELDQVSDPFPFRSQRHASIASFSPVPKYQSSIAVRQVKKLLLDLEHTHLQIHRNFDSISRSLLLLERESRRDLDRLEGLYHEYEGHIVDIRGLNEDLEYIKTGVKELWSTKKRNRQRAKEEAPEAVKGESSYITLAPVEEETQETQEIPEAVNEKPSSITLAPVEKKAQETQKIPEAVKEDTGERPFKSNIDGGLKAPSNRDATKILTKMNKTNPISGKTAVPTKTVTPYIPVSSQTISPNTPTPTEISEVDVDPLSLPTLEVATPSSPELVKKEPLAGPSTLQLSGASQSPLLSLKMLLFSFVVIILAYWKAL</sequence>
<dbReference type="Gene3D" id="1.10.510.10">
    <property type="entry name" value="Transferase(Phosphotransferase) domain 1"/>
    <property type="match status" value="1"/>
</dbReference>
<dbReference type="GO" id="GO:0016020">
    <property type="term" value="C:membrane"/>
    <property type="evidence" value="ECO:0007669"/>
    <property type="project" value="TreeGrafter"/>
</dbReference>
<keyword evidence="2" id="KW-0808">Transferase</keyword>
<accession>A0A1E3QXP8</accession>
<feature type="region of interest" description="Disordered" evidence="6">
    <location>
        <begin position="825"/>
        <end position="855"/>
    </location>
</feature>
<dbReference type="InterPro" id="IPR045269">
    <property type="entry name" value="Atg1-like"/>
</dbReference>
<evidence type="ECO:0000256" key="2">
    <source>
        <dbReference type="ARBA" id="ARBA00022679"/>
    </source>
</evidence>
<reference evidence="9" key="1">
    <citation type="submission" date="2016-05" db="EMBL/GenBank/DDBJ databases">
        <title>Comparative genomics of biotechnologically important yeasts.</title>
        <authorList>
            <consortium name="DOE Joint Genome Institute"/>
            <person name="Riley R."/>
            <person name="Haridas S."/>
            <person name="Wolfe K.H."/>
            <person name="Lopes M.R."/>
            <person name="Hittinger C.T."/>
            <person name="Goker M."/>
            <person name="Salamov A."/>
            <person name="Wisecaver J."/>
            <person name="Long T.M."/>
            <person name="Aerts A.L."/>
            <person name="Barry K."/>
            <person name="Choi C."/>
            <person name="Clum A."/>
            <person name="Coughlan A.Y."/>
            <person name="Deshpande S."/>
            <person name="Douglass A.P."/>
            <person name="Hanson S.J."/>
            <person name="Klenk H.-P."/>
            <person name="Labutti K."/>
            <person name="Lapidus A."/>
            <person name="Lindquist E."/>
            <person name="Lipzen A."/>
            <person name="Meier-Kolthoff J.P."/>
            <person name="Ohm R.A."/>
            <person name="Otillar R.P."/>
            <person name="Pangilinan J."/>
            <person name="Peng Y."/>
            <person name="Rokas A."/>
            <person name="Rosa C.A."/>
            <person name="Scheuner C."/>
            <person name="Sibirny A.A."/>
            <person name="Slot J.C."/>
            <person name="Stielow J.B."/>
            <person name="Sun H."/>
            <person name="Kurtzman C.P."/>
            <person name="Blackwell M."/>
            <person name="Grigoriev I.V."/>
            <person name="Jeffries T.W."/>
        </authorList>
    </citation>
    <scope>NUCLEOTIDE SEQUENCE [LARGE SCALE GENOMIC DNA]</scope>
    <source>
        <strain evidence="9">NRRL Y-12698</strain>
    </source>
</reference>
<evidence type="ECO:0000256" key="6">
    <source>
        <dbReference type="SAM" id="MobiDB-lite"/>
    </source>
</evidence>
<dbReference type="GeneID" id="30150292"/>
<evidence type="ECO:0000313" key="9">
    <source>
        <dbReference type="Proteomes" id="UP000094336"/>
    </source>
</evidence>
<dbReference type="GO" id="GO:0000045">
    <property type="term" value="P:autophagosome assembly"/>
    <property type="evidence" value="ECO:0007669"/>
    <property type="project" value="TreeGrafter"/>
</dbReference>
<feature type="compositionally biased region" description="Low complexity" evidence="6">
    <location>
        <begin position="453"/>
        <end position="474"/>
    </location>
</feature>
<dbReference type="PROSITE" id="PS00108">
    <property type="entry name" value="PROTEIN_KINASE_ST"/>
    <property type="match status" value="1"/>
</dbReference>
<dbReference type="EMBL" id="KV454427">
    <property type="protein sequence ID" value="ODQ81842.1"/>
    <property type="molecule type" value="Genomic_DNA"/>
</dbReference>